<proteinExistence type="inferred from homology"/>
<dbReference type="InterPro" id="IPR016579">
    <property type="entry name" value="Synaptogyrin"/>
</dbReference>
<organism evidence="9 10">
    <name type="scientific">Pseudonaja textilis</name>
    <name type="common">Eastern brown snake</name>
    <dbReference type="NCBI Taxonomy" id="8673"/>
    <lineage>
        <taxon>Eukaryota</taxon>
        <taxon>Metazoa</taxon>
        <taxon>Chordata</taxon>
        <taxon>Craniata</taxon>
        <taxon>Vertebrata</taxon>
        <taxon>Euteleostomi</taxon>
        <taxon>Lepidosauria</taxon>
        <taxon>Squamata</taxon>
        <taxon>Bifurcata</taxon>
        <taxon>Unidentata</taxon>
        <taxon>Episquamata</taxon>
        <taxon>Toxicofera</taxon>
        <taxon>Serpentes</taxon>
        <taxon>Colubroidea</taxon>
        <taxon>Elapidae</taxon>
        <taxon>Hydrophiinae</taxon>
        <taxon>Pseudonaja</taxon>
    </lineage>
</organism>
<dbReference type="PANTHER" id="PTHR10838">
    <property type="entry name" value="SYNAPTOGYRIN"/>
    <property type="match status" value="1"/>
</dbReference>
<keyword evidence="4 7" id="KW-1133">Transmembrane helix</keyword>
<evidence type="ECO:0000259" key="8">
    <source>
        <dbReference type="PROSITE" id="PS51225"/>
    </source>
</evidence>
<keyword evidence="3 6" id="KW-0812">Transmembrane</keyword>
<comment type="subcellular location">
    <subcellularLocation>
        <location evidence="1">Membrane</location>
        <topology evidence="1">Multi-pass membrane protein</topology>
    </subcellularLocation>
</comment>
<dbReference type="GO" id="GO:0030672">
    <property type="term" value="C:synaptic vesicle membrane"/>
    <property type="evidence" value="ECO:0007669"/>
    <property type="project" value="TreeGrafter"/>
</dbReference>
<feature type="transmembrane region" description="Helical" evidence="7">
    <location>
        <begin position="108"/>
        <end position="129"/>
    </location>
</feature>
<evidence type="ECO:0000313" key="10">
    <source>
        <dbReference type="Proteomes" id="UP000472273"/>
    </source>
</evidence>
<evidence type="ECO:0000256" key="4">
    <source>
        <dbReference type="ARBA" id="ARBA00022989"/>
    </source>
</evidence>
<dbReference type="GO" id="GO:0031594">
    <property type="term" value="C:neuromuscular junction"/>
    <property type="evidence" value="ECO:0007669"/>
    <property type="project" value="TreeGrafter"/>
</dbReference>
<dbReference type="PROSITE" id="PS51225">
    <property type="entry name" value="MARVEL"/>
    <property type="match status" value="1"/>
</dbReference>
<dbReference type="OMA" id="HMTASRT"/>
<evidence type="ECO:0000313" key="9">
    <source>
        <dbReference type="Ensembl" id="ENSPTXP00000016888.1"/>
    </source>
</evidence>
<feature type="transmembrane region" description="Helical" evidence="7">
    <location>
        <begin position="69"/>
        <end position="96"/>
    </location>
</feature>
<dbReference type="Proteomes" id="UP000472273">
    <property type="component" value="Unplaced"/>
</dbReference>
<reference evidence="9" key="2">
    <citation type="submission" date="2025-09" db="UniProtKB">
        <authorList>
            <consortium name="Ensembl"/>
        </authorList>
    </citation>
    <scope>IDENTIFICATION</scope>
</reference>
<keyword evidence="10" id="KW-1185">Reference proteome</keyword>
<keyword evidence="5 6" id="KW-0472">Membrane</keyword>
<feature type="domain" description="MARVEL" evidence="8">
    <location>
        <begin position="25"/>
        <end position="169"/>
    </location>
</feature>
<evidence type="ECO:0000256" key="6">
    <source>
        <dbReference type="PROSITE-ProRule" id="PRU00581"/>
    </source>
</evidence>
<evidence type="ECO:0000256" key="3">
    <source>
        <dbReference type="ARBA" id="ARBA00022692"/>
    </source>
</evidence>
<comment type="similarity">
    <text evidence="2">Belongs to the synaptogyrin family.</text>
</comment>
<evidence type="ECO:0000256" key="5">
    <source>
        <dbReference type="ARBA" id="ARBA00023136"/>
    </source>
</evidence>
<dbReference type="GeneTree" id="ENSGT00950000182935"/>
<feature type="transmembrane region" description="Helical" evidence="7">
    <location>
        <begin position="135"/>
        <end position="158"/>
    </location>
</feature>
<accession>A0A670Z518</accession>
<dbReference type="AlphaFoldDB" id="A0A670Z518"/>
<dbReference type="Pfam" id="PF01284">
    <property type="entry name" value="MARVEL"/>
    <property type="match status" value="1"/>
</dbReference>
<reference evidence="9" key="1">
    <citation type="submission" date="2025-08" db="UniProtKB">
        <authorList>
            <consortium name="Ensembl"/>
        </authorList>
    </citation>
    <scope>IDENTIFICATION</scope>
</reference>
<feature type="transmembrane region" description="Helical" evidence="7">
    <location>
        <begin position="27"/>
        <end position="49"/>
    </location>
</feature>
<evidence type="ECO:0000256" key="7">
    <source>
        <dbReference type="SAM" id="Phobius"/>
    </source>
</evidence>
<evidence type="ECO:0000256" key="1">
    <source>
        <dbReference type="ARBA" id="ARBA00004141"/>
    </source>
</evidence>
<name>A0A670Z518_PSETE</name>
<dbReference type="PANTHER" id="PTHR10838:SF22">
    <property type="entry name" value="SYNAPTOGYRIN-4"/>
    <property type="match status" value="1"/>
</dbReference>
<dbReference type="InterPro" id="IPR008253">
    <property type="entry name" value="Marvel"/>
</dbReference>
<dbReference type="Ensembl" id="ENSPTXT00000017406.1">
    <property type="protein sequence ID" value="ENSPTXP00000016888.1"/>
    <property type="gene ID" value="ENSPTXG00000011649.1"/>
</dbReference>
<sequence>MPTKFISTLWRSSRLGLGIYAKVFKHLYLTFPFFSLAQVFSLVIFASLVTEGYQNLTTSSQLHCIFNDNGAACCYGITVGVLSFLQCFLFLGCDVYDTCITNHKFNHLLSSVTWTCLWFIGFCILANQWNRSTHSYLLGTSAARASIAFAFLSVPCWVRPHSSTLSYNIIFLLESYPGHPFPAKIGSMA</sequence>
<evidence type="ECO:0000256" key="2">
    <source>
        <dbReference type="ARBA" id="ARBA00010252"/>
    </source>
</evidence>
<protein>
    <recommendedName>
        <fullName evidence="8">MARVEL domain-containing protein</fullName>
    </recommendedName>
</protein>